<comment type="caution">
    <text evidence="1">The sequence shown here is derived from an EMBL/GenBank/DDBJ whole genome shotgun (WGS) entry which is preliminary data.</text>
</comment>
<gene>
    <name evidence="1" type="ORF">CHS0354_017028</name>
</gene>
<sequence>MPGSDSTVNAYLEHNPEYLKQLDLGDNEKHWTIPQVNSEARKTLITLLFTK</sequence>
<proteinExistence type="predicted"/>
<dbReference type="AlphaFoldDB" id="A0AAE0SYY5"/>
<accession>A0AAE0SYY5</accession>
<evidence type="ECO:0000313" key="2">
    <source>
        <dbReference type="Proteomes" id="UP001195483"/>
    </source>
</evidence>
<reference evidence="1" key="3">
    <citation type="submission" date="2023-05" db="EMBL/GenBank/DDBJ databases">
        <authorList>
            <person name="Smith C.H."/>
        </authorList>
    </citation>
    <scope>NUCLEOTIDE SEQUENCE</scope>
    <source>
        <strain evidence="1">CHS0354</strain>
        <tissue evidence="1">Mantle</tissue>
    </source>
</reference>
<reference evidence="1" key="2">
    <citation type="journal article" date="2021" name="Genome Biol. Evol.">
        <title>Developing a high-quality reference genome for a parasitic bivalve with doubly uniparental inheritance (Bivalvia: Unionida).</title>
        <authorList>
            <person name="Smith C.H."/>
        </authorList>
    </citation>
    <scope>NUCLEOTIDE SEQUENCE</scope>
    <source>
        <strain evidence="1">CHS0354</strain>
        <tissue evidence="1">Mantle</tissue>
    </source>
</reference>
<organism evidence="1 2">
    <name type="scientific">Potamilus streckersoni</name>
    <dbReference type="NCBI Taxonomy" id="2493646"/>
    <lineage>
        <taxon>Eukaryota</taxon>
        <taxon>Metazoa</taxon>
        <taxon>Spiralia</taxon>
        <taxon>Lophotrochozoa</taxon>
        <taxon>Mollusca</taxon>
        <taxon>Bivalvia</taxon>
        <taxon>Autobranchia</taxon>
        <taxon>Heteroconchia</taxon>
        <taxon>Palaeoheterodonta</taxon>
        <taxon>Unionida</taxon>
        <taxon>Unionoidea</taxon>
        <taxon>Unionidae</taxon>
        <taxon>Ambleminae</taxon>
        <taxon>Lampsilini</taxon>
        <taxon>Potamilus</taxon>
    </lineage>
</organism>
<evidence type="ECO:0000313" key="1">
    <source>
        <dbReference type="EMBL" id="KAK3600740.1"/>
    </source>
</evidence>
<dbReference type="EMBL" id="JAEAOA010001046">
    <property type="protein sequence ID" value="KAK3600740.1"/>
    <property type="molecule type" value="Genomic_DNA"/>
</dbReference>
<protein>
    <submittedName>
        <fullName evidence="1">Uncharacterized protein</fullName>
    </submittedName>
</protein>
<keyword evidence="2" id="KW-1185">Reference proteome</keyword>
<reference evidence="1" key="1">
    <citation type="journal article" date="2021" name="Genome Biol. Evol.">
        <title>A High-Quality Reference Genome for a Parasitic Bivalve with Doubly Uniparental Inheritance (Bivalvia: Unionida).</title>
        <authorList>
            <person name="Smith C.H."/>
        </authorList>
    </citation>
    <scope>NUCLEOTIDE SEQUENCE</scope>
    <source>
        <strain evidence="1">CHS0354</strain>
    </source>
</reference>
<name>A0AAE0SYY5_9BIVA</name>
<dbReference type="Proteomes" id="UP001195483">
    <property type="component" value="Unassembled WGS sequence"/>
</dbReference>